<accession>K3XUM6</accession>
<keyword evidence="2" id="KW-1185">Reference proteome</keyword>
<evidence type="ECO:0000313" key="2">
    <source>
        <dbReference type="Proteomes" id="UP000004995"/>
    </source>
</evidence>
<reference evidence="2" key="1">
    <citation type="journal article" date="2012" name="Nat. Biotechnol.">
        <title>Reference genome sequence of the model plant Setaria.</title>
        <authorList>
            <person name="Bennetzen J.L."/>
            <person name="Schmutz J."/>
            <person name="Wang H."/>
            <person name="Percifield R."/>
            <person name="Hawkins J."/>
            <person name="Pontaroli A.C."/>
            <person name="Estep M."/>
            <person name="Feng L."/>
            <person name="Vaughn J.N."/>
            <person name="Grimwood J."/>
            <person name="Jenkins J."/>
            <person name="Barry K."/>
            <person name="Lindquist E."/>
            <person name="Hellsten U."/>
            <person name="Deshpande S."/>
            <person name="Wang X."/>
            <person name="Wu X."/>
            <person name="Mitros T."/>
            <person name="Triplett J."/>
            <person name="Yang X."/>
            <person name="Ye C.Y."/>
            <person name="Mauro-Herrera M."/>
            <person name="Wang L."/>
            <person name="Li P."/>
            <person name="Sharma M."/>
            <person name="Sharma R."/>
            <person name="Ronald P.C."/>
            <person name="Panaud O."/>
            <person name="Kellogg E.A."/>
            <person name="Brutnell T.P."/>
            <person name="Doust A.N."/>
            <person name="Tuskan G.A."/>
            <person name="Rokhsar D."/>
            <person name="Devos K.M."/>
        </authorList>
    </citation>
    <scope>NUCLEOTIDE SEQUENCE [LARGE SCALE GENOMIC DNA]</scope>
    <source>
        <strain evidence="2">cv. Yugu1</strain>
    </source>
</reference>
<dbReference type="HOGENOM" id="CLU_3300326_0_0_1"/>
<reference evidence="1" key="2">
    <citation type="submission" date="2018-08" db="UniProtKB">
        <authorList>
            <consortium name="EnsemblPlants"/>
        </authorList>
    </citation>
    <scope>IDENTIFICATION</scope>
    <source>
        <strain evidence="1">Yugu1</strain>
    </source>
</reference>
<sequence length="40" mass="4637">MTALLEAERGWNPLNFGVMPEYEEILMSDGGEDTERFMTR</sequence>
<dbReference type="Gramene" id="KQL05290">
    <property type="protein sequence ID" value="KQL05290"/>
    <property type="gene ID" value="SETIT_005633mg"/>
</dbReference>
<protein>
    <submittedName>
        <fullName evidence="1">Uncharacterized protein</fullName>
    </submittedName>
</protein>
<dbReference type="EMBL" id="AGNK02003048">
    <property type="status" value="NOT_ANNOTATED_CDS"/>
    <property type="molecule type" value="Genomic_DNA"/>
</dbReference>
<dbReference type="Proteomes" id="UP000004995">
    <property type="component" value="Unassembled WGS sequence"/>
</dbReference>
<dbReference type="InParanoid" id="K3XUM6"/>
<organism evidence="1 2">
    <name type="scientific">Setaria italica</name>
    <name type="common">Foxtail millet</name>
    <name type="synonym">Panicum italicum</name>
    <dbReference type="NCBI Taxonomy" id="4555"/>
    <lineage>
        <taxon>Eukaryota</taxon>
        <taxon>Viridiplantae</taxon>
        <taxon>Streptophyta</taxon>
        <taxon>Embryophyta</taxon>
        <taxon>Tracheophyta</taxon>
        <taxon>Spermatophyta</taxon>
        <taxon>Magnoliopsida</taxon>
        <taxon>Liliopsida</taxon>
        <taxon>Poales</taxon>
        <taxon>Poaceae</taxon>
        <taxon>PACMAD clade</taxon>
        <taxon>Panicoideae</taxon>
        <taxon>Panicodae</taxon>
        <taxon>Paniceae</taxon>
        <taxon>Cenchrinae</taxon>
        <taxon>Setaria</taxon>
    </lineage>
</organism>
<dbReference type="EnsemblPlants" id="KQL05290">
    <property type="protein sequence ID" value="KQL05290"/>
    <property type="gene ID" value="SETIT_005633mg"/>
</dbReference>
<name>K3XUM6_SETIT</name>
<dbReference type="AlphaFoldDB" id="K3XUM6"/>
<proteinExistence type="predicted"/>
<evidence type="ECO:0000313" key="1">
    <source>
        <dbReference type="EnsemblPlants" id="KQL05290"/>
    </source>
</evidence>